<name>A0ABW3Y486_9FLAO</name>
<dbReference type="Pfam" id="PF12706">
    <property type="entry name" value="Lactamase_B_2"/>
    <property type="match status" value="1"/>
</dbReference>
<dbReference type="InterPro" id="IPR001279">
    <property type="entry name" value="Metallo-B-lactamas"/>
</dbReference>
<proteinExistence type="predicted"/>
<reference evidence="3" key="1">
    <citation type="journal article" date="2019" name="Int. J. Syst. Evol. Microbiol.">
        <title>The Global Catalogue of Microorganisms (GCM) 10K type strain sequencing project: providing services to taxonomists for standard genome sequencing and annotation.</title>
        <authorList>
            <consortium name="The Broad Institute Genomics Platform"/>
            <consortium name="The Broad Institute Genome Sequencing Center for Infectious Disease"/>
            <person name="Wu L."/>
            <person name="Ma J."/>
        </authorList>
    </citation>
    <scope>NUCLEOTIDE SEQUENCE [LARGE SCALE GENOMIC DNA]</scope>
    <source>
        <strain evidence="3">CCUG 61485</strain>
    </source>
</reference>
<dbReference type="PANTHER" id="PTHR42663:SF6">
    <property type="entry name" value="HYDROLASE C777.06C-RELATED"/>
    <property type="match status" value="1"/>
</dbReference>
<dbReference type="Gene3D" id="3.60.15.10">
    <property type="entry name" value="Ribonuclease Z/Hydroxyacylglutathione hydrolase-like"/>
    <property type="match status" value="1"/>
</dbReference>
<dbReference type="Proteomes" id="UP001597201">
    <property type="component" value="Unassembled WGS sequence"/>
</dbReference>
<dbReference type="InterPro" id="IPR036866">
    <property type="entry name" value="RibonucZ/Hydroxyglut_hydro"/>
</dbReference>
<dbReference type="CDD" id="cd16279">
    <property type="entry name" value="metallo-hydrolase-like_MBL-fold"/>
    <property type="match status" value="1"/>
</dbReference>
<protein>
    <submittedName>
        <fullName evidence="2">MBL fold metallo-hydrolase</fullName>
    </submittedName>
</protein>
<dbReference type="PANTHER" id="PTHR42663">
    <property type="entry name" value="HYDROLASE C777.06C-RELATED-RELATED"/>
    <property type="match status" value="1"/>
</dbReference>
<dbReference type="EMBL" id="JBHTMY010000003">
    <property type="protein sequence ID" value="MFD1315941.1"/>
    <property type="molecule type" value="Genomic_DNA"/>
</dbReference>
<comment type="caution">
    <text evidence="2">The sequence shown here is derived from an EMBL/GenBank/DDBJ whole genome shotgun (WGS) entry which is preliminary data.</text>
</comment>
<dbReference type="SMART" id="SM00849">
    <property type="entry name" value="Lactamase_B"/>
    <property type="match status" value="1"/>
</dbReference>
<feature type="domain" description="Metallo-beta-lactamase" evidence="1">
    <location>
        <begin position="34"/>
        <end position="223"/>
    </location>
</feature>
<sequence length="254" mass="29288">MKITFLGTGTSQGIPVIGSKHEVCLSDDPRDKRLRSSILIQDRDTNVVIDCGPDFRQQMLNVNIDHLNAILFTHIHADHTAGIDDIRSFTLRQGSMKVYAKQDVLQNLQERFAYIFAKENRYEGAPSIDMYEVLNQKFTVEQIDFLPIEVMHGKLKILGFRTQNFAYLTDVKTIEEEQLEKLKNLDVLVINALRIDWHPTHLNLEEALKLVEKIKPKRCFFTHISHKLGFHEEVSKILPQNVFLAYDGLSLDLD</sequence>
<evidence type="ECO:0000313" key="2">
    <source>
        <dbReference type="EMBL" id="MFD1315941.1"/>
    </source>
</evidence>
<evidence type="ECO:0000259" key="1">
    <source>
        <dbReference type="SMART" id="SM00849"/>
    </source>
</evidence>
<evidence type="ECO:0000313" key="3">
    <source>
        <dbReference type="Proteomes" id="UP001597201"/>
    </source>
</evidence>
<dbReference type="SUPFAM" id="SSF56281">
    <property type="entry name" value="Metallo-hydrolase/oxidoreductase"/>
    <property type="match status" value="1"/>
</dbReference>
<gene>
    <name evidence="2" type="ORF">ACFQ39_09960</name>
</gene>
<accession>A0ABW3Y486</accession>
<organism evidence="2 3">
    <name type="scientific">Namhaeicola litoreus</name>
    <dbReference type="NCBI Taxonomy" id="1052145"/>
    <lineage>
        <taxon>Bacteria</taxon>
        <taxon>Pseudomonadati</taxon>
        <taxon>Bacteroidota</taxon>
        <taxon>Flavobacteriia</taxon>
        <taxon>Flavobacteriales</taxon>
        <taxon>Flavobacteriaceae</taxon>
        <taxon>Namhaeicola</taxon>
    </lineage>
</organism>
<dbReference type="RefSeq" id="WP_377178593.1">
    <property type="nucleotide sequence ID" value="NZ_JBHTMY010000003.1"/>
</dbReference>
<keyword evidence="3" id="KW-1185">Reference proteome</keyword>